<dbReference type="InterPro" id="IPR001845">
    <property type="entry name" value="HTH_ArsR_DNA-bd_dom"/>
</dbReference>
<dbReference type="InterPro" id="IPR011991">
    <property type="entry name" value="ArsR-like_HTH"/>
</dbReference>
<proteinExistence type="predicted"/>
<organism evidence="2 3">
    <name type="scientific">Sorangium cellulosum</name>
    <name type="common">Polyangium cellulosum</name>
    <dbReference type="NCBI Taxonomy" id="56"/>
    <lineage>
        <taxon>Bacteria</taxon>
        <taxon>Pseudomonadati</taxon>
        <taxon>Myxococcota</taxon>
        <taxon>Polyangia</taxon>
        <taxon>Polyangiales</taxon>
        <taxon>Polyangiaceae</taxon>
        <taxon>Sorangium</taxon>
    </lineage>
</organism>
<accession>A0A2L0EVY4</accession>
<dbReference type="SUPFAM" id="SSF46785">
    <property type="entry name" value="Winged helix' DNA-binding domain"/>
    <property type="match status" value="1"/>
</dbReference>
<feature type="domain" description="HTH arsR-type" evidence="1">
    <location>
        <begin position="14"/>
        <end position="110"/>
    </location>
</feature>
<gene>
    <name evidence="2" type="primary">arsR</name>
    <name evidence="2" type="ORF">SOCE26_049100</name>
</gene>
<dbReference type="Proteomes" id="UP000238348">
    <property type="component" value="Chromosome"/>
</dbReference>
<dbReference type="Pfam" id="PF12840">
    <property type="entry name" value="HTH_20"/>
    <property type="match status" value="1"/>
</dbReference>
<evidence type="ECO:0000259" key="1">
    <source>
        <dbReference type="PROSITE" id="PS50987"/>
    </source>
</evidence>
<dbReference type="GO" id="GO:0003700">
    <property type="term" value="F:DNA-binding transcription factor activity"/>
    <property type="evidence" value="ECO:0007669"/>
    <property type="project" value="InterPro"/>
</dbReference>
<name>A0A2L0EVY4_SORCE</name>
<dbReference type="InterPro" id="IPR036390">
    <property type="entry name" value="WH_DNA-bd_sf"/>
</dbReference>
<dbReference type="EMBL" id="CP012673">
    <property type="protein sequence ID" value="AUX43461.1"/>
    <property type="molecule type" value="Genomic_DNA"/>
</dbReference>
<dbReference type="PROSITE" id="PS50987">
    <property type="entry name" value="HTH_ARSR_2"/>
    <property type="match status" value="1"/>
</dbReference>
<dbReference type="CDD" id="cd00090">
    <property type="entry name" value="HTH_ARSR"/>
    <property type="match status" value="1"/>
</dbReference>
<sequence>MVDLVKPFGIVNHMVLDCSPRLDLVFHALAHPARRAIIRQLSGGERNLSELAAPLKMTFPAATKHVRVLEHAKLIRRRVEGRQHFCRLEAAPLKEATLWTESFRQHWEARFEALDSLLDEMTSEERARARRT</sequence>
<dbReference type="Gene3D" id="1.10.10.10">
    <property type="entry name" value="Winged helix-like DNA-binding domain superfamily/Winged helix DNA-binding domain"/>
    <property type="match status" value="1"/>
</dbReference>
<evidence type="ECO:0000313" key="3">
    <source>
        <dbReference type="Proteomes" id="UP000238348"/>
    </source>
</evidence>
<dbReference type="PANTHER" id="PTHR38600:SF2">
    <property type="entry name" value="SLL0088 PROTEIN"/>
    <property type="match status" value="1"/>
</dbReference>
<dbReference type="AlphaFoldDB" id="A0A2L0EVY4"/>
<dbReference type="NCBIfam" id="NF033788">
    <property type="entry name" value="HTH_metalloreg"/>
    <property type="match status" value="1"/>
</dbReference>
<dbReference type="InterPro" id="IPR036388">
    <property type="entry name" value="WH-like_DNA-bd_sf"/>
</dbReference>
<dbReference type="PANTHER" id="PTHR38600">
    <property type="entry name" value="TRANSCRIPTIONAL REGULATORY PROTEIN"/>
    <property type="match status" value="1"/>
</dbReference>
<dbReference type="RefSeq" id="WP_234023948.1">
    <property type="nucleotide sequence ID" value="NZ_CP012673.1"/>
</dbReference>
<evidence type="ECO:0000313" key="2">
    <source>
        <dbReference type="EMBL" id="AUX43461.1"/>
    </source>
</evidence>
<protein>
    <submittedName>
        <fullName evidence="2">ArsR family transcriptional regulator</fullName>
    </submittedName>
</protein>
<reference evidence="2 3" key="1">
    <citation type="submission" date="2015-09" db="EMBL/GenBank/DDBJ databases">
        <title>Sorangium comparison.</title>
        <authorList>
            <person name="Zaburannyi N."/>
            <person name="Bunk B."/>
            <person name="Overmann J."/>
            <person name="Mueller R."/>
        </authorList>
    </citation>
    <scope>NUCLEOTIDE SEQUENCE [LARGE SCALE GENOMIC DNA]</scope>
    <source>
        <strain evidence="2 3">So ce26</strain>
    </source>
</reference>
<dbReference type="SMART" id="SM00418">
    <property type="entry name" value="HTH_ARSR"/>
    <property type="match status" value="1"/>
</dbReference>